<dbReference type="PROSITE" id="PS51257">
    <property type="entry name" value="PROKAR_LIPOPROTEIN"/>
    <property type="match status" value="1"/>
</dbReference>
<dbReference type="Proteomes" id="UP000000775">
    <property type="component" value="Chromosome"/>
</dbReference>
<keyword evidence="1" id="KW-0472">Membrane</keyword>
<gene>
    <name evidence="3" type="ordered locus">Hac_0923</name>
</gene>
<dbReference type="eggNOG" id="COG3637">
    <property type="taxonomic scope" value="Bacteria"/>
</dbReference>
<reference evidence="3 4" key="1">
    <citation type="journal article" date="2006" name="PLoS Genet.">
        <title>Who ate whom? Adaptive Helicobacter genomic changes that accompanied a host jump from early humans to large felines.</title>
        <authorList>
            <person name="Eppinger M."/>
            <person name="Baar C."/>
            <person name="Linz B."/>
            <person name="Raddatz G."/>
            <person name="Lanz C."/>
            <person name="Keller H."/>
            <person name="Morelli G."/>
            <person name="Gressmann H."/>
            <person name="Achtman M."/>
            <person name="Schuster S.C."/>
        </authorList>
    </citation>
    <scope>NUCLEOTIDE SEQUENCE [LARGE SCALE GENOMIC DNA]</scope>
    <source>
        <strain evidence="3 4">Sheeba</strain>
    </source>
</reference>
<dbReference type="AlphaFoldDB" id="Q17XC6"/>
<sequence length="271" mass="31070">MKTIIKLALMPLRASLKAFQKLYIVCVVVWGLGCGFLNANSIQLEETLRRPTKNLSWHYFKKKFEKSNTIPYTPNSRWKYLGTSIGILGASLVLGIVGLYFMPESVTNWDREKFGVKSWFENVRMGPKLDHDSFIFNEVLHPYFGAMYYMQPRMAGFSWMASAFFSFITSTFFWEYGLEAFVEVPSWQDLVITPLLGSILGEGFYQLTRYIQRNEGKLFGSLFLGRLVIALMDPIGFIIRDLGLGEALGIYNTKEFHSSLSPNGLNLTYKF</sequence>
<evidence type="ECO:0000313" key="4">
    <source>
        <dbReference type="Proteomes" id="UP000000775"/>
    </source>
</evidence>
<feature type="transmembrane region" description="Helical" evidence="1">
    <location>
        <begin position="219"/>
        <end position="239"/>
    </location>
</feature>
<keyword evidence="1" id="KW-0812">Transmembrane</keyword>
<dbReference type="Pfam" id="PF13084">
    <property type="entry name" value="DUF3943"/>
    <property type="match status" value="1"/>
</dbReference>
<feature type="transmembrane region" description="Helical" evidence="1">
    <location>
        <begin position="21"/>
        <end position="39"/>
    </location>
</feature>
<evidence type="ECO:0000259" key="2">
    <source>
        <dbReference type="Pfam" id="PF13084"/>
    </source>
</evidence>
<dbReference type="GeneID" id="31758320"/>
<dbReference type="KEGG" id="hac:Hac_0923"/>
<evidence type="ECO:0000313" key="3">
    <source>
        <dbReference type="EMBL" id="CAJ99700.1"/>
    </source>
</evidence>
<protein>
    <recommendedName>
        <fullName evidence="2">DUF3943 domain-containing protein</fullName>
    </recommendedName>
</protein>
<name>Q17XC6_HELAH</name>
<feature type="transmembrane region" description="Helical" evidence="1">
    <location>
        <begin position="186"/>
        <end position="207"/>
    </location>
</feature>
<organism evidence="3 4">
    <name type="scientific">Helicobacter acinonychis (strain Sheeba)</name>
    <dbReference type="NCBI Taxonomy" id="382638"/>
    <lineage>
        <taxon>Bacteria</taxon>
        <taxon>Pseudomonadati</taxon>
        <taxon>Campylobacterota</taxon>
        <taxon>Epsilonproteobacteria</taxon>
        <taxon>Campylobacterales</taxon>
        <taxon>Helicobacteraceae</taxon>
        <taxon>Helicobacter</taxon>
    </lineage>
</organism>
<dbReference type="OrthoDB" id="9808630at2"/>
<dbReference type="RefSeq" id="WP_011577811.1">
    <property type="nucleotide sequence ID" value="NC_008229.1"/>
</dbReference>
<feature type="domain" description="DUF3943" evidence="2">
    <location>
        <begin position="126"/>
        <end position="235"/>
    </location>
</feature>
<feature type="transmembrane region" description="Helical" evidence="1">
    <location>
        <begin position="157"/>
        <end position="174"/>
    </location>
</feature>
<proteinExistence type="predicted"/>
<dbReference type="HOGENOM" id="CLU_088547_0_0_7"/>
<accession>Q17XC6</accession>
<dbReference type="BioCyc" id="HACI382638:HAC_RS03970-MONOMER"/>
<dbReference type="STRING" id="382638.Hac_0923"/>
<dbReference type="InterPro" id="IPR025079">
    <property type="entry name" value="DUF3943"/>
</dbReference>
<dbReference type="EMBL" id="AM260522">
    <property type="protein sequence ID" value="CAJ99700.1"/>
    <property type="molecule type" value="Genomic_DNA"/>
</dbReference>
<feature type="transmembrane region" description="Helical" evidence="1">
    <location>
        <begin position="80"/>
        <end position="101"/>
    </location>
</feature>
<keyword evidence="4" id="KW-1185">Reference proteome</keyword>
<keyword evidence="1" id="KW-1133">Transmembrane helix</keyword>
<evidence type="ECO:0000256" key="1">
    <source>
        <dbReference type="SAM" id="Phobius"/>
    </source>
</evidence>